<evidence type="ECO:0000256" key="3">
    <source>
        <dbReference type="ARBA" id="ARBA00022690"/>
    </source>
</evidence>
<sequence length="293" mass="31367">MALIIPADSCARIQCAWGARCQNGSCVCPTACPHVSAVEEPVCGSDGVLYKSLCFMLKSACAKGMKLKSVDKSLCPAEFMSSLSIYQPASCECNRLGALSTKCDSSGQCTCKPGVGGKKCDFCLQGFWGLHLIKDNTPGCMPCGCSAFGSSREDCAQTTGRCVCKPGVVGQRCDRCSSKDEILTPGGCRSPEQFASYYSRGCDGKDESTAAVNATDFRCLFGARCQELSLSGDGVSRRLVRCTCPNDCSYLNGTAFKDELAHMEYFSDHNYDVPITTIRLAIGLENPGWSPYD</sequence>
<feature type="domain" description="Laminin EGF-like" evidence="10">
    <location>
        <begin position="91"/>
        <end position="142"/>
    </location>
</feature>
<dbReference type="FunFam" id="2.10.25.10:FF:000094">
    <property type="entry name" value="Laminin subunit alpha-2"/>
    <property type="match status" value="1"/>
</dbReference>
<evidence type="ECO:0000256" key="6">
    <source>
        <dbReference type="ARBA" id="ARBA00022900"/>
    </source>
</evidence>
<dbReference type="Pfam" id="PF07648">
    <property type="entry name" value="Kazal_2"/>
    <property type="match status" value="1"/>
</dbReference>
<dbReference type="SUPFAM" id="SSF57196">
    <property type="entry name" value="EGF/Laminin"/>
    <property type="match status" value="2"/>
</dbReference>
<feature type="disulfide bond" evidence="9">
    <location>
        <begin position="145"/>
        <end position="162"/>
    </location>
</feature>
<dbReference type="CDD" id="cd00055">
    <property type="entry name" value="EGF_Lam"/>
    <property type="match status" value="2"/>
</dbReference>
<dbReference type="PRINTS" id="PR00011">
    <property type="entry name" value="EGFLAMININ"/>
</dbReference>
<dbReference type="InterPro" id="IPR002049">
    <property type="entry name" value="LE_dom"/>
</dbReference>
<keyword evidence="4" id="KW-0732">Signal</keyword>
<evidence type="ECO:0000313" key="12">
    <source>
        <dbReference type="Proteomes" id="UP000887565"/>
    </source>
</evidence>
<dbReference type="SMART" id="SM00280">
    <property type="entry name" value="KAZAL"/>
    <property type="match status" value="1"/>
</dbReference>
<keyword evidence="6" id="KW-0722">Serine protease inhibitor</keyword>
<reference evidence="13" key="1">
    <citation type="submission" date="2022-11" db="UniProtKB">
        <authorList>
            <consortium name="WormBaseParasite"/>
        </authorList>
    </citation>
    <scope>IDENTIFICATION</scope>
</reference>
<dbReference type="SUPFAM" id="SSF100895">
    <property type="entry name" value="Kazal-type serine protease inhibitors"/>
    <property type="match status" value="1"/>
</dbReference>
<keyword evidence="8" id="KW-0325">Glycoprotein</keyword>
<accession>A0A915KXC8</accession>
<dbReference type="Gene3D" id="2.10.25.10">
    <property type="entry name" value="Laminin"/>
    <property type="match status" value="2"/>
</dbReference>
<keyword evidence="7 9" id="KW-1015">Disulfide bond</keyword>
<keyword evidence="12" id="KW-1185">Reference proteome</keyword>
<keyword evidence="2" id="KW-0964">Secreted</keyword>
<dbReference type="Proteomes" id="UP000887565">
    <property type="component" value="Unplaced"/>
</dbReference>
<dbReference type="InterPro" id="IPR036058">
    <property type="entry name" value="Kazal_dom_sf"/>
</dbReference>
<evidence type="ECO:0000259" key="10">
    <source>
        <dbReference type="PROSITE" id="PS50027"/>
    </source>
</evidence>
<feature type="disulfide bond" evidence="9">
    <location>
        <begin position="143"/>
        <end position="155"/>
    </location>
</feature>
<dbReference type="InterPro" id="IPR002350">
    <property type="entry name" value="Kazal_dom"/>
</dbReference>
<evidence type="ECO:0000256" key="1">
    <source>
        <dbReference type="ARBA" id="ARBA00004613"/>
    </source>
</evidence>
<feature type="domain" description="Laminin EGF-like" evidence="10">
    <location>
        <begin position="143"/>
        <end position="190"/>
    </location>
</feature>
<dbReference type="CDD" id="cd00104">
    <property type="entry name" value="KAZAL_FS"/>
    <property type="match status" value="1"/>
</dbReference>
<dbReference type="PANTHER" id="PTHR10913">
    <property type="entry name" value="FOLLISTATIN-RELATED"/>
    <property type="match status" value="1"/>
</dbReference>
<dbReference type="AlphaFoldDB" id="A0A915KXC8"/>
<keyword evidence="9" id="KW-0424">Laminin EGF-like domain</keyword>
<dbReference type="PANTHER" id="PTHR10913:SF45">
    <property type="entry name" value="FOLLISTATIN, ISOFORM A-RELATED"/>
    <property type="match status" value="1"/>
</dbReference>
<keyword evidence="3" id="KW-0646">Protease inhibitor</keyword>
<evidence type="ECO:0000256" key="2">
    <source>
        <dbReference type="ARBA" id="ARBA00022525"/>
    </source>
</evidence>
<keyword evidence="5" id="KW-0677">Repeat</keyword>
<comment type="caution">
    <text evidence="9">Lacks conserved residue(s) required for the propagation of feature annotation.</text>
</comment>
<dbReference type="GO" id="GO:0005576">
    <property type="term" value="C:extracellular region"/>
    <property type="evidence" value="ECO:0007669"/>
    <property type="project" value="UniProtKB-SubCell"/>
</dbReference>
<feature type="domain" description="Kazal-like" evidence="11">
    <location>
        <begin position="27"/>
        <end position="77"/>
    </location>
</feature>
<protein>
    <submittedName>
        <fullName evidence="13">Agrin</fullName>
    </submittedName>
</protein>
<name>A0A915KXC8_ROMCU</name>
<evidence type="ECO:0000313" key="13">
    <source>
        <dbReference type="WBParaSite" id="nRc.2.0.1.t43456-RA"/>
    </source>
</evidence>
<evidence type="ECO:0000256" key="8">
    <source>
        <dbReference type="ARBA" id="ARBA00023180"/>
    </source>
</evidence>
<dbReference type="PROSITE" id="PS51465">
    <property type="entry name" value="KAZAL_2"/>
    <property type="match status" value="1"/>
</dbReference>
<dbReference type="PROSITE" id="PS50027">
    <property type="entry name" value="EGF_LAM_2"/>
    <property type="match status" value="2"/>
</dbReference>
<dbReference type="WBParaSite" id="nRc.2.0.1.t43456-RA">
    <property type="protein sequence ID" value="nRc.2.0.1.t43456-RA"/>
    <property type="gene ID" value="nRc.2.0.1.g43456"/>
</dbReference>
<evidence type="ECO:0000256" key="5">
    <source>
        <dbReference type="ARBA" id="ARBA00022737"/>
    </source>
</evidence>
<dbReference type="Gene3D" id="3.30.60.30">
    <property type="match status" value="1"/>
</dbReference>
<feature type="disulfide bond" evidence="9">
    <location>
        <begin position="91"/>
        <end position="103"/>
    </location>
</feature>
<evidence type="ECO:0000256" key="7">
    <source>
        <dbReference type="ARBA" id="ARBA00023157"/>
    </source>
</evidence>
<evidence type="ECO:0000259" key="11">
    <source>
        <dbReference type="PROSITE" id="PS51465"/>
    </source>
</evidence>
<comment type="subcellular location">
    <subcellularLocation>
        <location evidence="1">Secreted</location>
    </subcellularLocation>
</comment>
<dbReference type="InterPro" id="IPR050653">
    <property type="entry name" value="Prot_Inhib_GrowthFact_Antg"/>
</dbReference>
<evidence type="ECO:0000256" key="4">
    <source>
        <dbReference type="ARBA" id="ARBA00022729"/>
    </source>
</evidence>
<feature type="disulfide bond" evidence="9">
    <location>
        <begin position="111"/>
        <end position="120"/>
    </location>
</feature>
<dbReference type="Pfam" id="PF00053">
    <property type="entry name" value="EGF_laminin"/>
    <property type="match status" value="2"/>
</dbReference>
<dbReference type="SMART" id="SM00180">
    <property type="entry name" value="EGF_Lam"/>
    <property type="match status" value="2"/>
</dbReference>
<organism evidence="12 13">
    <name type="scientific">Romanomermis culicivorax</name>
    <name type="common">Nematode worm</name>
    <dbReference type="NCBI Taxonomy" id="13658"/>
    <lineage>
        <taxon>Eukaryota</taxon>
        <taxon>Metazoa</taxon>
        <taxon>Ecdysozoa</taxon>
        <taxon>Nematoda</taxon>
        <taxon>Enoplea</taxon>
        <taxon>Dorylaimia</taxon>
        <taxon>Mermithida</taxon>
        <taxon>Mermithoidea</taxon>
        <taxon>Mermithidae</taxon>
        <taxon>Romanomermis</taxon>
    </lineage>
</organism>
<feature type="disulfide bond" evidence="9">
    <location>
        <begin position="164"/>
        <end position="173"/>
    </location>
</feature>
<dbReference type="PROSITE" id="PS01248">
    <property type="entry name" value="EGF_LAM_1"/>
    <property type="match status" value="1"/>
</dbReference>
<proteinExistence type="predicted"/>
<evidence type="ECO:0000256" key="9">
    <source>
        <dbReference type="PROSITE-ProRule" id="PRU00460"/>
    </source>
</evidence>